<reference evidence="2" key="1">
    <citation type="submission" date="2017-03" db="EMBL/GenBank/DDBJ databases">
        <title>Phytopthora megakarya and P. palmivora, two closely related causual agents of cacao black pod achieved similar genome size and gene model numbers by different mechanisms.</title>
        <authorList>
            <person name="Ali S."/>
            <person name="Shao J."/>
            <person name="Larry D.J."/>
            <person name="Kronmiller B."/>
            <person name="Shen D."/>
            <person name="Strem M.D."/>
            <person name="Melnick R.L."/>
            <person name="Guiltinan M.J."/>
            <person name="Tyler B.M."/>
            <person name="Meinhardt L.W."/>
            <person name="Bailey B.A."/>
        </authorList>
    </citation>
    <scope>NUCLEOTIDE SEQUENCE [LARGE SCALE GENOMIC DNA]</scope>
    <source>
        <strain evidence="2">zdho120</strain>
    </source>
</reference>
<comment type="caution">
    <text evidence="1">The sequence shown here is derived from an EMBL/GenBank/DDBJ whole genome shotgun (WGS) entry which is preliminary data.</text>
</comment>
<dbReference type="AlphaFoldDB" id="A0A225W7S9"/>
<sequence>MLTRRELGEGGRRFWEDVGEVFKTSNDDFDRLHGAGREFCAQRVFEEDEDDESNEVQRNTKVQIINRKRQKHREQKNIDPVVDLTEVVSKLVANEDATIKMNLVEVKTAAAWLNREKLQRDVAVENLDAIDYICARRRQSLAILIPRYMSLP</sequence>
<accession>A0A225W7S9</accession>
<evidence type="ECO:0000313" key="1">
    <source>
        <dbReference type="EMBL" id="OWZ13057.1"/>
    </source>
</evidence>
<dbReference type="Proteomes" id="UP000198211">
    <property type="component" value="Unassembled WGS sequence"/>
</dbReference>
<keyword evidence="2" id="KW-1185">Reference proteome</keyword>
<dbReference type="OrthoDB" id="10552447at2759"/>
<gene>
    <name evidence="1" type="ORF">PHMEG_00013683</name>
</gene>
<name>A0A225W7S9_9STRA</name>
<proteinExistence type="predicted"/>
<organism evidence="1 2">
    <name type="scientific">Phytophthora megakarya</name>
    <dbReference type="NCBI Taxonomy" id="4795"/>
    <lineage>
        <taxon>Eukaryota</taxon>
        <taxon>Sar</taxon>
        <taxon>Stramenopiles</taxon>
        <taxon>Oomycota</taxon>
        <taxon>Peronosporomycetes</taxon>
        <taxon>Peronosporales</taxon>
        <taxon>Peronosporaceae</taxon>
        <taxon>Phytophthora</taxon>
    </lineage>
</organism>
<evidence type="ECO:0000313" key="2">
    <source>
        <dbReference type="Proteomes" id="UP000198211"/>
    </source>
</evidence>
<dbReference type="EMBL" id="NBNE01001683">
    <property type="protein sequence ID" value="OWZ13057.1"/>
    <property type="molecule type" value="Genomic_DNA"/>
</dbReference>
<protein>
    <submittedName>
        <fullName evidence="1">Uncharacterized protein</fullName>
    </submittedName>
</protein>